<dbReference type="InterPro" id="IPR045864">
    <property type="entry name" value="aa-tRNA-synth_II/BPL/LPL"/>
</dbReference>
<dbReference type="InterPro" id="IPR004154">
    <property type="entry name" value="Anticodon-bd"/>
</dbReference>
<evidence type="ECO:0000256" key="1">
    <source>
        <dbReference type="ARBA" id="ARBA00008226"/>
    </source>
</evidence>
<dbReference type="PANTHER" id="PTHR43707:SF1">
    <property type="entry name" value="HISTIDINE--TRNA LIGASE, MITOCHONDRIAL-RELATED"/>
    <property type="match status" value="1"/>
</dbReference>
<keyword evidence="2" id="KW-0436">Ligase</keyword>
<comment type="caution">
    <text evidence="6">The sequence shown here is derived from an EMBL/GenBank/DDBJ whole genome shotgun (WGS) entry which is preliminary data.</text>
</comment>
<dbReference type="SUPFAM" id="SSF55681">
    <property type="entry name" value="Class II aaRS and biotin synthetases"/>
    <property type="match status" value="1"/>
</dbReference>
<dbReference type="EMBL" id="PFAK01000060">
    <property type="protein sequence ID" value="PIR95967.1"/>
    <property type="molecule type" value="Genomic_DNA"/>
</dbReference>
<protein>
    <recommendedName>
        <fullName evidence="3">Histidyl-tRNA synthetase</fullName>
    </recommendedName>
</protein>
<reference evidence="7" key="1">
    <citation type="submission" date="2017-09" db="EMBL/GenBank/DDBJ databases">
        <title>Depth-based differentiation of microbial function through sediment-hosted aquifers and enrichment of novel symbionts in the deep terrestrial subsurface.</title>
        <authorList>
            <person name="Probst A.J."/>
            <person name="Ladd B."/>
            <person name="Jarett J.K."/>
            <person name="Geller-Mcgrath D.E."/>
            <person name="Sieber C.M.K."/>
            <person name="Emerson J.B."/>
            <person name="Anantharaman K."/>
            <person name="Thomas B.C."/>
            <person name="Malmstrom R."/>
            <person name="Stieglmeier M."/>
            <person name="Klingl A."/>
            <person name="Woyke T."/>
            <person name="Ryan C.M."/>
            <person name="Banfield J.F."/>
        </authorList>
    </citation>
    <scope>NUCLEOTIDE SEQUENCE [LARGE SCALE GENOMIC DNA]</scope>
</reference>
<dbReference type="AlphaFoldDB" id="A0A2H0VA33"/>
<evidence type="ECO:0000259" key="5">
    <source>
        <dbReference type="Pfam" id="PF03129"/>
    </source>
</evidence>
<sequence>MGRPRKNNSLDISVSSGKKAKGLEGLGGIIAETDPLWDLILTRLARISRVYGFKPVETPLLEEHQLYQNVYRTAPQKLERLLTLDTPVKPAVVRESLLPSVLRVYSENKVYEQKPMSKWQFQGFTARAEMGTKALVGDYNFGFEIFGTFNHLSEAQTIGAVWQLVLSLGLSEAVIEINNIGNAECQRVYGESLADFLSARKYDLCDSCNEHLVGRPINVFRCRNLGCQAVVSEAPTILDFLDEISHKQFTNILEALDELGIPYQLNPSYVGPEYHSKTNFVIKHKLKGQTVVLGEGGYHDDLMDAVCHKNFCCFGFSGSLSVLYEILKSQGLEVEDARRNDVFLVPLGELAAKRALRLFKDLTNEKISVYDHFGEGGVKNQLKQAQDTKTPVALIMGQKEAMDEMVILRDVKSGMQEIISYDKIIEEVKKRLGR</sequence>
<evidence type="ECO:0000256" key="3">
    <source>
        <dbReference type="ARBA" id="ARBA00030619"/>
    </source>
</evidence>
<feature type="binding site" evidence="4">
    <location>
        <position position="127"/>
    </location>
    <ligand>
        <name>L-histidine</name>
        <dbReference type="ChEBI" id="CHEBI:57595"/>
    </ligand>
</feature>
<name>A0A2H0VA33_9BACT</name>
<accession>A0A2H0VA33</accession>
<feature type="domain" description="Anticodon-binding" evidence="5">
    <location>
        <begin position="341"/>
        <end position="431"/>
    </location>
</feature>
<dbReference type="GO" id="GO:0004821">
    <property type="term" value="F:histidine-tRNA ligase activity"/>
    <property type="evidence" value="ECO:0007669"/>
    <property type="project" value="UniProtKB-EC"/>
</dbReference>
<dbReference type="SUPFAM" id="SSF52954">
    <property type="entry name" value="Class II aaRS ABD-related"/>
    <property type="match status" value="1"/>
</dbReference>
<dbReference type="Gene3D" id="3.30.930.10">
    <property type="entry name" value="Bira Bifunctional Protein, Domain 2"/>
    <property type="match status" value="1"/>
</dbReference>
<dbReference type="Gene3D" id="3.40.50.800">
    <property type="entry name" value="Anticodon-binding domain"/>
    <property type="match status" value="1"/>
</dbReference>
<dbReference type="GO" id="GO:0006427">
    <property type="term" value="P:histidyl-tRNA aminoacylation"/>
    <property type="evidence" value="ECO:0007669"/>
    <property type="project" value="TreeGrafter"/>
</dbReference>
<dbReference type="PANTHER" id="PTHR43707">
    <property type="entry name" value="HISTIDYL-TRNA SYNTHETASE"/>
    <property type="match status" value="1"/>
</dbReference>
<evidence type="ECO:0000313" key="6">
    <source>
        <dbReference type="EMBL" id="PIR95967.1"/>
    </source>
</evidence>
<evidence type="ECO:0000256" key="2">
    <source>
        <dbReference type="ARBA" id="ARBA00023146"/>
    </source>
</evidence>
<comment type="similarity">
    <text evidence="1">Belongs to the class-II aminoacyl-tRNA synthetase family.</text>
</comment>
<organism evidence="6 7">
    <name type="scientific">Candidatus Doudnabacteria bacterium CG10_big_fil_rev_8_21_14_0_10_42_18</name>
    <dbReference type="NCBI Taxonomy" id="1974552"/>
    <lineage>
        <taxon>Bacteria</taxon>
        <taxon>Candidatus Doudnaibacteriota</taxon>
    </lineage>
</organism>
<dbReference type="Pfam" id="PF03129">
    <property type="entry name" value="HGTP_anticodon"/>
    <property type="match status" value="1"/>
</dbReference>
<gene>
    <name evidence="6" type="ORF">COT92_03610</name>
</gene>
<dbReference type="GO" id="GO:0000166">
    <property type="term" value="F:nucleotide binding"/>
    <property type="evidence" value="ECO:0007669"/>
    <property type="project" value="UniProtKB-KW"/>
</dbReference>
<dbReference type="PIRSF" id="PIRSF001549">
    <property type="entry name" value="His-tRNA_synth"/>
    <property type="match status" value="1"/>
</dbReference>
<feature type="binding site" evidence="4">
    <location>
        <position position="144"/>
    </location>
    <ligand>
        <name>L-histidine</name>
        <dbReference type="ChEBI" id="CHEBI:57595"/>
    </ligand>
</feature>
<dbReference type="InterPro" id="IPR004516">
    <property type="entry name" value="HisRS/HisZ"/>
</dbReference>
<dbReference type="InterPro" id="IPR036621">
    <property type="entry name" value="Anticodon-bd_dom_sf"/>
</dbReference>
<dbReference type="Proteomes" id="UP000230922">
    <property type="component" value="Unassembled WGS sequence"/>
</dbReference>
<keyword evidence="2" id="KW-0030">Aminoacyl-tRNA synthetase</keyword>
<dbReference type="GO" id="GO:0005737">
    <property type="term" value="C:cytoplasm"/>
    <property type="evidence" value="ECO:0007669"/>
    <property type="project" value="InterPro"/>
</dbReference>
<evidence type="ECO:0000313" key="7">
    <source>
        <dbReference type="Proteomes" id="UP000230922"/>
    </source>
</evidence>
<proteinExistence type="inferred from homology"/>
<evidence type="ECO:0000256" key="4">
    <source>
        <dbReference type="PIRSR" id="PIRSR001549-1"/>
    </source>
</evidence>